<sequence length="173" mass="19145">MVSLAMKAWLDEPVCEKPTPPTSSAIDLSDVTDADRAEALAGVAPALIRDAEWAGVRMELRDGVPTAFGDVPALDREAVDNLRTHRRAIAIVLDCYATGWEPAPAMPFPSAPPEIVTDPKTGKLRLVGDVDPQRLRDEGWTWSRRRNRWMAPYPYDVDDPPPSMFVREGPGPW</sequence>
<comment type="caution">
    <text evidence="1">The sequence shown here is derived from an EMBL/GenBank/DDBJ whole genome shotgun (WGS) entry which is preliminary data.</text>
</comment>
<dbReference type="Proteomes" id="UP000664771">
    <property type="component" value="Unassembled WGS sequence"/>
</dbReference>
<dbReference type="EMBL" id="JAFVMF010000036">
    <property type="protein sequence ID" value="MBO1361924.1"/>
    <property type="molecule type" value="Genomic_DNA"/>
</dbReference>
<dbReference type="RefSeq" id="WP_207883962.1">
    <property type="nucleotide sequence ID" value="NZ_JAFVMF010000036.1"/>
</dbReference>
<evidence type="ECO:0000313" key="1">
    <source>
        <dbReference type="EMBL" id="MBO1361924.1"/>
    </source>
</evidence>
<reference evidence="1 2" key="1">
    <citation type="submission" date="2021-03" db="EMBL/GenBank/DDBJ databases">
        <title>The complete genome sequence of Acetobacter sacchari TBRC 11175.</title>
        <authorList>
            <person name="Charoenyingcharoen P."/>
            <person name="Yukphan P."/>
        </authorList>
    </citation>
    <scope>NUCLEOTIDE SEQUENCE [LARGE SCALE GENOMIC DNA]</scope>
    <source>
        <strain evidence="1 2">TBRC 11175</strain>
    </source>
</reference>
<keyword evidence="2" id="KW-1185">Reference proteome</keyword>
<gene>
    <name evidence="1" type="ORF">J2D73_19255</name>
</gene>
<protein>
    <recommendedName>
        <fullName evidence="3">DUF551 domain-containing protein</fullName>
    </recommendedName>
</protein>
<name>A0ABS3M1A9_9PROT</name>
<evidence type="ECO:0008006" key="3">
    <source>
        <dbReference type="Google" id="ProtNLM"/>
    </source>
</evidence>
<proteinExistence type="predicted"/>
<organism evidence="1 2">
    <name type="scientific">Acetobacter sacchari</name>
    <dbReference type="NCBI Taxonomy" id="2661687"/>
    <lineage>
        <taxon>Bacteria</taxon>
        <taxon>Pseudomonadati</taxon>
        <taxon>Pseudomonadota</taxon>
        <taxon>Alphaproteobacteria</taxon>
        <taxon>Acetobacterales</taxon>
        <taxon>Acetobacteraceae</taxon>
        <taxon>Acetobacter</taxon>
    </lineage>
</organism>
<accession>A0ABS3M1A9</accession>
<evidence type="ECO:0000313" key="2">
    <source>
        <dbReference type="Proteomes" id="UP000664771"/>
    </source>
</evidence>